<keyword evidence="4" id="KW-0347">Helicase</keyword>
<dbReference type="SUPFAM" id="SSF82708">
    <property type="entry name" value="R3H domain"/>
    <property type="match status" value="1"/>
</dbReference>
<feature type="region of interest" description="Disordered" evidence="9">
    <location>
        <begin position="392"/>
        <end position="486"/>
    </location>
</feature>
<dbReference type="PROSITE" id="PS50102">
    <property type="entry name" value="RRM"/>
    <property type="match status" value="1"/>
</dbReference>
<feature type="compositionally biased region" description="Polar residues" evidence="9">
    <location>
        <begin position="540"/>
        <end position="550"/>
    </location>
</feature>
<feature type="compositionally biased region" description="Low complexity" evidence="9">
    <location>
        <begin position="7"/>
        <end position="20"/>
    </location>
</feature>
<sequence length="628" mass="66563">MSIGAHLTPNNSLHPSLSNSTGLAVGPGARRYQVFGNGIPTGLIGGPGPGPGPAGGQSWGGPAMVPGLGVGPGGPFAMIPAIGGGMDDDVIPTAIVIKNINFNLQKEDLLRTIESLGAPLPYAFNYHMDQGVFRGLAFANFRSAHEADAVVAALNGYDVGGRKLRVEYKKVLQAGEKERIEREKALRRMRSIQQPQGTSSDNHHQQQQQQQSRPSTGSMPSVSTPVDEYPGIQPVSLGLGLGASVSPNGGHAQYSQHQQQQAGSQLLHRERSGSGEAQGMNGLGIPTVQVTAQRDSESGFYSQQEMDDVGAGSDSGESSDSKSTELDLNDPITLDIYSRILVFKEDRMRDELAFSRTLSALQRRVVHLVAQKLGVYHYSVGEGDKRYAVVTRSEGRVGGSGDRTLRHHTSRPNLPTHQTNHNSHNHQGHHQQQHLQANQNLYASSPSLRSKSSMPDLSHLHGPAVSRDPTRAIAPQRSSSNLRDGYSLMGSISNGIGGRTGVSSVHPRRSTTNPIDHGFLNPQMNIPSYHGTLLKQASESTESLLSSDGMSASVGQLGSSSSSSNGGGGGGGMSQSMAALLRQPRAPGGGQNSGGFGVFRRFGMPGSVEKHQLSGETAFNTTQEPLEL</sequence>
<keyword evidence="2" id="KW-0547">Nucleotide-binding</keyword>
<dbReference type="InterPro" id="IPR034069">
    <property type="entry name" value="R3H_Cip2"/>
</dbReference>
<evidence type="ECO:0000256" key="6">
    <source>
        <dbReference type="ARBA" id="ARBA00022884"/>
    </source>
</evidence>
<dbReference type="PROSITE" id="PS51061">
    <property type="entry name" value="R3H"/>
    <property type="match status" value="1"/>
</dbReference>
<keyword evidence="6 8" id="KW-0694">RNA-binding</keyword>
<evidence type="ECO:0000256" key="1">
    <source>
        <dbReference type="ARBA" id="ARBA00004123"/>
    </source>
</evidence>
<feature type="region of interest" description="Disordered" evidence="9">
    <location>
        <begin position="187"/>
        <end position="283"/>
    </location>
</feature>
<evidence type="ECO:0000256" key="8">
    <source>
        <dbReference type="PROSITE-ProRule" id="PRU00176"/>
    </source>
</evidence>
<evidence type="ECO:0000256" key="2">
    <source>
        <dbReference type="ARBA" id="ARBA00022741"/>
    </source>
</evidence>
<dbReference type="GO" id="GO:0003677">
    <property type="term" value="F:DNA binding"/>
    <property type="evidence" value="ECO:0007669"/>
    <property type="project" value="UniProtKB-ARBA"/>
</dbReference>
<dbReference type="InterPro" id="IPR000504">
    <property type="entry name" value="RRM_dom"/>
</dbReference>
<feature type="compositionally biased region" description="Low complexity" evidence="9">
    <location>
        <begin position="309"/>
        <end position="318"/>
    </location>
</feature>
<feature type="compositionally biased region" description="Polar residues" evidence="9">
    <location>
        <begin position="295"/>
        <end position="304"/>
    </location>
</feature>
<dbReference type="InterPro" id="IPR001374">
    <property type="entry name" value="R3H_dom"/>
</dbReference>
<feature type="compositionally biased region" description="Polar residues" evidence="9">
    <location>
        <begin position="212"/>
        <end position="224"/>
    </location>
</feature>
<feature type="compositionally biased region" description="Low complexity" evidence="9">
    <location>
        <begin position="551"/>
        <end position="564"/>
    </location>
</feature>
<feature type="compositionally biased region" description="Basic residues" evidence="9">
    <location>
        <begin position="423"/>
        <end position="432"/>
    </location>
</feature>
<name>A0A0F7SJN8_PHARH</name>
<protein>
    <submittedName>
        <fullName evidence="12">mRNA cleavage and polyadenylation factor I complex, subunit RNA15</fullName>
    </submittedName>
</protein>
<feature type="compositionally biased region" description="Low complexity" evidence="9">
    <location>
        <begin position="250"/>
        <end position="265"/>
    </location>
</feature>
<evidence type="ECO:0000256" key="3">
    <source>
        <dbReference type="ARBA" id="ARBA00022801"/>
    </source>
</evidence>
<reference evidence="12" key="1">
    <citation type="submission" date="2014-08" db="EMBL/GenBank/DDBJ databases">
        <authorList>
            <person name="Sharma Rahul"/>
            <person name="Thines Marco"/>
        </authorList>
    </citation>
    <scope>NUCLEOTIDE SEQUENCE</scope>
</reference>
<organism evidence="12">
    <name type="scientific">Phaffia rhodozyma</name>
    <name type="common">Yeast</name>
    <name type="synonym">Xanthophyllomyces dendrorhous</name>
    <dbReference type="NCBI Taxonomy" id="264483"/>
    <lineage>
        <taxon>Eukaryota</taxon>
        <taxon>Fungi</taxon>
        <taxon>Dikarya</taxon>
        <taxon>Basidiomycota</taxon>
        <taxon>Agaricomycotina</taxon>
        <taxon>Tremellomycetes</taxon>
        <taxon>Cystofilobasidiales</taxon>
        <taxon>Mrakiaceae</taxon>
        <taxon>Phaffia</taxon>
    </lineage>
</organism>
<feature type="domain" description="R3H" evidence="11">
    <location>
        <begin position="330"/>
        <end position="394"/>
    </location>
</feature>
<dbReference type="InterPro" id="IPR036867">
    <property type="entry name" value="R3H_dom_sf"/>
</dbReference>
<dbReference type="FunFam" id="3.30.1370.50:FF:000002">
    <property type="entry name" value="Immunoglobulin mu DNA-binding protein 2"/>
    <property type="match status" value="1"/>
</dbReference>
<evidence type="ECO:0000256" key="5">
    <source>
        <dbReference type="ARBA" id="ARBA00022840"/>
    </source>
</evidence>
<dbReference type="SMART" id="SM00360">
    <property type="entry name" value="RRM"/>
    <property type="match status" value="1"/>
</dbReference>
<keyword evidence="5" id="KW-0067">ATP-binding</keyword>
<feature type="compositionally biased region" description="Low complexity" evidence="9">
    <location>
        <begin position="433"/>
        <end position="453"/>
    </location>
</feature>
<dbReference type="AlphaFoldDB" id="A0A0F7SJN8"/>
<feature type="region of interest" description="Disordered" evidence="9">
    <location>
        <begin position="540"/>
        <end position="575"/>
    </location>
</feature>
<proteinExistence type="predicted"/>
<evidence type="ECO:0000256" key="9">
    <source>
        <dbReference type="SAM" id="MobiDB-lite"/>
    </source>
</evidence>
<dbReference type="InterPro" id="IPR035979">
    <property type="entry name" value="RBD_domain_sf"/>
</dbReference>
<keyword evidence="7" id="KW-0539">Nucleus</keyword>
<feature type="region of interest" description="Disordered" evidence="9">
    <location>
        <begin position="1"/>
        <end position="20"/>
    </location>
</feature>
<feature type="domain" description="RRM" evidence="10">
    <location>
        <begin position="93"/>
        <end position="171"/>
    </location>
</feature>
<evidence type="ECO:0000256" key="4">
    <source>
        <dbReference type="ARBA" id="ARBA00022806"/>
    </source>
</evidence>
<dbReference type="CDD" id="cd02639">
    <property type="entry name" value="R3H_RRM"/>
    <property type="match status" value="1"/>
</dbReference>
<dbReference type="GO" id="GO:0004386">
    <property type="term" value="F:helicase activity"/>
    <property type="evidence" value="ECO:0007669"/>
    <property type="project" value="UniProtKB-KW"/>
</dbReference>
<dbReference type="GO" id="GO:0003723">
    <property type="term" value="F:RNA binding"/>
    <property type="evidence" value="ECO:0007669"/>
    <property type="project" value="UniProtKB-UniRule"/>
</dbReference>
<feature type="region of interest" description="Disordered" evidence="9">
    <location>
        <begin position="498"/>
        <end position="523"/>
    </location>
</feature>
<comment type="subcellular location">
    <subcellularLocation>
        <location evidence="1">Nucleus</location>
    </subcellularLocation>
</comment>
<evidence type="ECO:0000313" key="12">
    <source>
        <dbReference type="EMBL" id="CED82247.1"/>
    </source>
</evidence>
<dbReference type="Gene3D" id="3.30.70.330">
    <property type="match status" value="1"/>
</dbReference>
<feature type="region of interest" description="Disordered" evidence="9">
    <location>
        <begin position="295"/>
        <end position="327"/>
    </location>
</feature>
<evidence type="ECO:0000259" key="10">
    <source>
        <dbReference type="PROSITE" id="PS50102"/>
    </source>
</evidence>
<accession>A0A0F7SJN8</accession>
<dbReference type="InterPro" id="IPR012677">
    <property type="entry name" value="Nucleotide-bd_a/b_plait_sf"/>
</dbReference>
<dbReference type="GO" id="GO:0005634">
    <property type="term" value="C:nucleus"/>
    <property type="evidence" value="ECO:0007669"/>
    <property type="project" value="UniProtKB-SubCell"/>
</dbReference>
<dbReference type="Gene3D" id="3.30.1370.50">
    <property type="entry name" value="R3H-like domain"/>
    <property type="match status" value="1"/>
</dbReference>
<dbReference type="GO" id="GO:0016787">
    <property type="term" value="F:hydrolase activity"/>
    <property type="evidence" value="ECO:0007669"/>
    <property type="project" value="UniProtKB-KW"/>
</dbReference>
<feature type="compositionally biased region" description="Polar residues" evidence="9">
    <location>
        <begin position="191"/>
        <end position="200"/>
    </location>
</feature>
<keyword evidence="3" id="KW-0378">Hydrolase</keyword>
<evidence type="ECO:0000256" key="7">
    <source>
        <dbReference type="ARBA" id="ARBA00023242"/>
    </source>
</evidence>
<dbReference type="Pfam" id="PF01424">
    <property type="entry name" value="R3H"/>
    <property type="match status" value="1"/>
</dbReference>
<evidence type="ECO:0000259" key="11">
    <source>
        <dbReference type="PROSITE" id="PS51061"/>
    </source>
</evidence>
<dbReference type="EMBL" id="LN483124">
    <property type="protein sequence ID" value="CED82247.1"/>
    <property type="molecule type" value="Genomic_DNA"/>
</dbReference>
<dbReference type="GO" id="GO:0005524">
    <property type="term" value="F:ATP binding"/>
    <property type="evidence" value="ECO:0007669"/>
    <property type="project" value="UniProtKB-KW"/>
</dbReference>
<dbReference type="Pfam" id="PF00076">
    <property type="entry name" value="RRM_1"/>
    <property type="match status" value="1"/>
</dbReference>
<dbReference type="SUPFAM" id="SSF54928">
    <property type="entry name" value="RNA-binding domain, RBD"/>
    <property type="match status" value="1"/>
</dbReference>